<feature type="region of interest" description="Disordered" evidence="1">
    <location>
        <begin position="263"/>
        <end position="303"/>
    </location>
</feature>
<evidence type="ECO:0000313" key="3">
    <source>
        <dbReference type="Proteomes" id="UP000235786"/>
    </source>
</evidence>
<evidence type="ECO:0000256" key="1">
    <source>
        <dbReference type="SAM" id="MobiDB-lite"/>
    </source>
</evidence>
<dbReference type="Proteomes" id="UP000235786">
    <property type="component" value="Unassembled WGS sequence"/>
</dbReference>
<proteinExistence type="predicted"/>
<feature type="compositionally biased region" description="Basic and acidic residues" evidence="1">
    <location>
        <begin position="281"/>
        <end position="300"/>
    </location>
</feature>
<name>A0A2J6RC79_HYAVF</name>
<sequence length="350" mass="37947">MDSGGNSSATSALALGEASRKRIFDSTCINGFHLYRQILRVTSRCFGIISSVRNGFFRVTSHPSCVQRLQLSLTRWWWSREATPGGWSSDCSGGNVLAVPESGTGHCWCLFRGVQRTRGSDNPMGQDPGAGPMAVLEEVEITVGPGGQPATQTASFLQAWALGSTVRARRWFAQDVTVDPRLAAVALTMGQGALTAACPGIHQWPSTYYPLRCLTDAASQAAHSPTTCVLPQAVHIGAAAAEEEKLHVLVPEVDDLNTTCTSDPTIMATPGPEVSPRQFFKTRDRESWGEEERPEDREKGALSPAALSFVSHREWESTKLFLDVPHLTPPGPSSRLRIQVTRAASSLRFD</sequence>
<evidence type="ECO:0000313" key="2">
    <source>
        <dbReference type="EMBL" id="PMD36112.1"/>
    </source>
</evidence>
<dbReference type="EMBL" id="KZ613951">
    <property type="protein sequence ID" value="PMD36112.1"/>
    <property type="molecule type" value="Genomic_DNA"/>
</dbReference>
<gene>
    <name evidence="2" type="ORF">L207DRAFT_533005</name>
</gene>
<accession>A0A2J6RC79</accession>
<keyword evidence="3" id="KW-1185">Reference proteome</keyword>
<protein>
    <submittedName>
        <fullName evidence="2">Uncharacterized protein</fullName>
    </submittedName>
</protein>
<organism evidence="2 3">
    <name type="scientific">Hyaloscypha variabilis (strain UAMH 11265 / GT02V1 / F)</name>
    <name type="common">Meliniomyces variabilis</name>
    <dbReference type="NCBI Taxonomy" id="1149755"/>
    <lineage>
        <taxon>Eukaryota</taxon>
        <taxon>Fungi</taxon>
        <taxon>Dikarya</taxon>
        <taxon>Ascomycota</taxon>
        <taxon>Pezizomycotina</taxon>
        <taxon>Leotiomycetes</taxon>
        <taxon>Helotiales</taxon>
        <taxon>Hyaloscyphaceae</taxon>
        <taxon>Hyaloscypha</taxon>
        <taxon>Hyaloscypha variabilis</taxon>
    </lineage>
</organism>
<reference evidence="2 3" key="1">
    <citation type="submission" date="2016-04" db="EMBL/GenBank/DDBJ databases">
        <title>A degradative enzymes factory behind the ericoid mycorrhizal symbiosis.</title>
        <authorList>
            <consortium name="DOE Joint Genome Institute"/>
            <person name="Martino E."/>
            <person name="Morin E."/>
            <person name="Grelet G."/>
            <person name="Kuo A."/>
            <person name="Kohler A."/>
            <person name="Daghino S."/>
            <person name="Barry K."/>
            <person name="Choi C."/>
            <person name="Cichocki N."/>
            <person name="Clum A."/>
            <person name="Copeland A."/>
            <person name="Hainaut M."/>
            <person name="Haridas S."/>
            <person name="Labutti K."/>
            <person name="Lindquist E."/>
            <person name="Lipzen A."/>
            <person name="Khouja H.-R."/>
            <person name="Murat C."/>
            <person name="Ohm R."/>
            <person name="Olson A."/>
            <person name="Spatafora J."/>
            <person name="Veneault-Fourrey C."/>
            <person name="Henrissat B."/>
            <person name="Grigoriev I."/>
            <person name="Martin F."/>
            <person name="Perotto S."/>
        </authorList>
    </citation>
    <scope>NUCLEOTIDE SEQUENCE [LARGE SCALE GENOMIC DNA]</scope>
    <source>
        <strain evidence="2 3">F</strain>
    </source>
</reference>
<dbReference type="AlphaFoldDB" id="A0A2J6RC79"/>